<dbReference type="GO" id="GO:0016616">
    <property type="term" value="F:oxidoreductase activity, acting on the CH-OH group of donors, NAD or NADP as acceptor"/>
    <property type="evidence" value="ECO:0007669"/>
    <property type="project" value="TreeGrafter"/>
</dbReference>
<dbReference type="SUPFAM" id="SSF51735">
    <property type="entry name" value="NAD(P)-binding Rossmann-fold domains"/>
    <property type="match status" value="1"/>
</dbReference>
<dbReference type="Gene3D" id="3.40.50.720">
    <property type="entry name" value="NAD(P)-binding Rossmann-like Domain"/>
    <property type="match status" value="1"/>
</dbReference>
<protein>
    <submittedName>
        <fullName evidence="2">SDR family oxidoreductase</fullName>
    </submittedName>
</protein>
<organism evidence="2 3">
    <name type="scientific">Allopusillimonas soli</name>
    <dbReference type="NCBI Taxonomy" id="659016"/>
    <lineage>
        <taxon>Bacteria</taxon>
        <taxon>Pseudomonadati</taxon>
        <taxon>Pseudomonadota</taxon>
        <taxon>Betaproteobacteria</taxon>
        <taxon>Burkholderiales</taxon>
        <taxon>Alcaligenaceae</taxon>
        <taxon>Allopusillimonas</taxon>
    </lineage>
</organism>
<comment type="caution">
    <text evidence="2">The sequence shown here is derived from an EMBL/GenBank/DDBJ whole genome shotgun (WGS) entry which is preliminary data.</text>
</comment>
<keyword evidence="3" id="KW-1185">Reference proteome</keyword>
<dbReference type="Pfam" id="PF13561">
    <property type="entry name" value="adh_short_C2"/>
    <property type="match status" value="1"/>
</dbReference>
<reference evidence="2 3" key="1">
    <citation type="submission" date="2020-07" db="EMBL/GenBank/DDBJ databases">
        <title>Taxonomic revisions and descriptions of new bacterial species based on genomic comparisons in the high-G+C-content subgroup of the family Alcaligenaceae.</title>
        <authorList>
            <person name="Szabo A."/>
            <person name="Felfoldi T."/>
        </authorList>
    </citation>
    <scope>NUCLEOTIDE SEQUENCE [LARGE SCALE GENOMIC DNA]</scope>
    <source>
        <strain evidence="2 3">DSM 25264</strain>
    </source>
</reference>
<comment type="similarity">
    <text evidence="1">Belongs to the short-chain dehydrogenases/reductases (SDR) family.</text>
</comment>
<dbReference type="AlphaFoldDB" id="A0A853F7L6"/>
<evidence type="ECO:0000313" key="2">
    <source>
        <dbReference type="EMBL" id="NYT36584.1"/>
    </source>
</evidence>
<dbReference type="FunFam" id="3.40.50.720:FF:000084">
    <property type="entry name" value="Short-chain dehydrogenase reductase"/>
    <property type="match status" value="1"/>
</dbReference>
<accession>A0A853F7L6</accession>
<evidence type="ECO:0000313" key="3">
    <source>
        <dbReference type="Proteomes" id="UP000580517"/>
    </source>
</evidence>
<dbReference type="GO" id="GO:0030497">
    <property type="term" value="P:fatty acid elongation"/>
    <property type="evidence" value="ECO:0007669"/>
    <property type="project" value="TreeGrafter"/>
</dbReference>
<dbReference type="PRINTS" id="PR00080">
    <property type="entry name" value="SDRFAMILY"/>
</dbReference>
<gene>
    <name evidence="2" type="ORF">H0A68_06845</name>
</gene>
<evidence type="ECO:0000256" key="1">
    <source>
        <dbReference type="ARBA" id="ARBA00006484"/>
    </source>
</evidence>
<dbReference type="OrthoDB" id="20590at2"/>
<dbReference type="PANTHER" id="PTHR42760:SF40">
    <property type="entry name" value="3-OXOACYL-[ACYL-CARRIER-PROTEIN] REDUCTASE, CHLOROPLASTIC"/>
    <property type="match status" value="1"/>
</dbReference>
<sequence>MKPNTSLAGNHIVIVTGGTRGIGRCIVEQLHGDGYGVLFTHSASDQEAQRIQEALDQPGRPCRGLRVDVSAGDAAPRIFDAAESLGTVTALINNAGVTGKIGKFTDLTDDDLRHVLDVNLAGPVRLCREAARRWQGRSFTSSIVNISSVAARTGSPNEYVAYAASKGAIETLSVGLAKELAADRILVNAVSPGTIDTTIHARAGAPDRAGRVAERIPLKRPGQPQEVAEAVAWLLSGKASYVTGTVLSVAGGL</sequence>
<dbReference type="PRINTS" id="PR00081">
    <property type="entry name" value="GDHRDH"/>
</dbReference>
<dbReference type="CDD" id="cd05233">
    <property type="entry name" value="SDR_c"/>
    <property type="match status" value="1"/>
</dbReference>
<dbReference type="RefSeq" id="WP_129968545.1">
    <property type="nucleotide sequence ID" value="NZ_JACCEW010000002.1"/>
</dbReference>
<dbReference type="PANTHER" id="PTHR42760">
    <property type="entry name" value="SHORT-CHAIN DEHYDROGENASES/REDUCTASES FAMILY MEMBER"/>
    <property type="match status" value="1"/>
</dbReference>
<dbReference type="InterPro" id="IPR036291">
    <property type="entry name" value="NAD(P)-bd_dom_sf"/>
</dbReference>
<dbReference type="EMBL" id="JACCEW010000002">
    <property type="protein sequence ID" value="NYT36584.1"/>
    <property type="molecule type" value="Genomic_DNA"/>
</dbReference>
<name>A0A853F7L6_9BURK</name>
<proteinExistence type="inferred from homology"/>
<dbReference type="PROSITE" id="PS00061">
    <property type="entry name" value="ADH_SHORT"/>
    <property type="match status" value="1"/>
</dbReference>
<dbReference type="InterPro" id="IPR020904">
    <property type="entry name" value="Sc_DH/Rdtase_CS"/>
</dbReference>
<dbReference type="Proteomes" id="UP000580517">
    <property type="component" value="Unassembled WGS sequence"/>
</dbReference>
<dbReference type="InterPro" id="IPR002347">
    <property type="entry name" value="SDR_fam"/>
</dbReference>